<evidence type="ECO:0000313" key="4">
    <source>
        <dbReference type="Proteomes" id="UP001188597"/>
    </source>
</evidence>
<keyword evidence="4" id="KW-1185">Reference proteome</keyword>
<dbReference type="Proteomes" id="UP001188597">
    <property type="component" value="Unassembled WGS sequence"/>
</dbReference>
<gene>
    <name evidence="3" type="ORF">RJ639_011743</name>
</gene>
<sequence>MQIWDLLAQRYTTANLAHQYQLHDSLHWMKQEPDNDSHFPQDYPRNPKKWSKNTSSTSAPPKPGIQHRFKPPCHSIAVADDALNDSSSSTLSVNDVAEIDPETSQTIGISYKKSAQGIILVLLYVDDMIITGSDIDGISILKQDLNHHFEMKDLGTLAENNI</sequence>
<evidence type="ECO:0000259" key="2">
    <source>
        <dbReference type="Pfam" id="PF07727"/>
    </source>
</evidence>
<protein>
    <recommendedName>
        <fullName evidence="2">Reverse transcriptase Ty1/copia-type domain-containing protein</fullName>
    </recommendedName>
</protein>
<dbReference type="EMBL" id="JAVXUP010001471">
    <property type="protein sequence ID" value="KAK3011210.1"/>
    <property type="molecule type" value="Genomic_DNA"/>
</dbReference>
<dbReference type="InterPro" id="IPR013103">
    <property type="entry name" value="RVT_2"/>
</dbReference>
<feature type="region of interest" description="Disordered" evidence="1">
    <location>
        <begin position="31"/>
        <end position="70"/>
    </location>
</feature>
<evidence type="ECO:0000256" key="1">
    <source>
        <dbReference type="SAM" id="MobiDB-lite"/>
    </source>
</evidence>
<comment type="caution">
    <text evidence="3">The sequence shown here is derived from an EMBL/GenBank/DDBJ whole genome shotgun (WGS) entry which is preliminary data.</text>
</comment>
<accession>A0AA88VT14</accession>
<organism evidence="3 4">
    <name type="scientific">Escallonia herrerae</name>
    <dbReference type="NCBI Taxonomy" id="1293975"/>
    <lineage>
        <taxon>Eukaryota</taxon>
        <taxon>Viridiplantae</taxon>
        <taxon>Streptophyta</taxon>
        <taxon>Embryophyta</taxon>
        <taxon>Tracheophyta</taxon>
        <taxon>Spermatophyta</taxon>
        <taxon>Magnoliopsida</taxon>
        <taxon>eudicotyledons</taxon>
        <taxon>Gunneridae</taxon>
        <taxon>Pentapetalae</taxon>
        <taxon>asterids</taxon>
        <taxon>campanulids</taxon>
        <taxon>Escalloniales</taxon>
        <taxon>Escalloniaceae</taxon>
        <taxon>Escallonia</taxon>
    </lineage>
</organism>
<name>A0AA88VT14_9ASTE</name>
<feature type="domain" description="Reverse transcriptase Ty1/copia-type" evidence="2">
    <location>
        <begin position="105"/>
        <end position="158"/>
    </location>
</feature>
<reference evidence="3" key="1">
    <citation type="submission" date="2022-12" db="EMBL/GenBank/DDBJ databases">
        <title>Draft genome assemblies for two species of Escallonia (Escalloniales).</title>
        <authorList>
            <person name="Chanderbali A."/>
            <person name="Dervinis C."/>
            <person name="Anghel I."/>
            <person name="Soltis D."/>
            <person name="Soltis P."/>
            <person name="Zapata F."/>
        </authorList>
    </citation>
    <scope>NUCLEOTIDE SEQUENCE</scope>
    <source>
        <strain evidence="3">UCBG64.0493</strain>
        <tissue evidence="3">Leaf</tissue>
    </source>
</reference>
<dbReference type="AlphaFoldDB" id="A0AA88VT14"/>
<evidence type="ECO:0000313" key="3">
    <source>
        <dbReference type="EMBL" id="KAK3011210.1"/>
    </source>
</evidence>
<proteinExistence type="predicted"/>
<dbReference type="Pfam" id="PF07727">
    <property type="entry name" value="RVT_2"/>
    <property type="match status" value="1"/>
</dbReference>